<keyword evidence="4" id="KW-1185">Reference proteome</keyword>
<protein>
    <recommendedName>
        <fullName evidence="2">C2 NT-type domain-containing protein</fullName>
    </recommendedName>
</protein>
<accession>A0A9N8KIX8</accession>
<evidence type="ECO:0000313" key="3">
    <source>
        <dbReference type="EMBL" id="CAD0108833.1"/>
    </source>
</evidence>
<dbReference type="PROSITE" id="PS51840">
    <property type="entry name" value="C2_NT"/>
    <property type="match status" value="1"/>
</dbReference>
<dbReference type="Pfam" id="PF10358">
    <property type="entry name" value="NT-C2"/>
    <property type="match status" value="1"/>
</dbReference>
<name>A0A9N8KIX8_9PEZI</name>
<evidence type="ECO:0000313" key="4">
    <source>
        <dbReference type="Proteomes" id="UP000745764"/>
    </source>
</evidence>
<feature type="compositionally biased region" description="Polar residues" evidence="1">
    <location>
        <begin position="230"/>
        <end position="242"/>
    </location>
</feature>
<dbReference type="PANTHER" id="PTHR21456:SF1">
    <property type="entry name" value="C2 NT-TYPE DOMAIN-CONTAINING PROTEIN"/>
    <property type="match status" value="1"/>
</dbReference>
<dbReference type="EMBL" id="CAINUL010000003">
    <property type="protein sequence ID" value="CAD0108833.1"/>
    <property type="molecule type" value="Genomic_DNA"/>
</dbReference>
<sequence>MAAALRAQTLTFTVPKARRPRFDFKLKIFDLNNVPLVSGTCFVKWHLPTSSAAEHRGRTTKCNIKDHKVVFDYDKQTPVRLVIGKDQMLQESWIHLEIIQEYSSAGKGERIILGHIKLNLAEYVDTNDHGHDSEEGVTRRYLMQDSKINSTLKVSLHLKHLEGDRNYYAKSQKQPKKAAPCPPCPTKAELRADDCIKDIFAGGDGWGSHLDHVQHTLHVNPSSDEDKSRSANLTPTDNFTRSPRSKSPLPGHQRNISKESVQSNRRKGFDGWAKDTSSTSNLSKHGTFGGRSSLHQQAMKFELESAKRKPKPANNEIDEFDNPWREDLRSWKIGRSAMI</sequence>
<dbReference type="InterPro" id="IPR019448">
    <property type="entry name" value="NT-C2"/>
</dbReference>
<dbReference type="PANTHER" id="PTHR21456">
    <property type="entry name" value="FAMILY WITH SEQUENCE SIMILARITY 102"/>
    <property type="match status" value="1"/>
</dbReference>
<comment type="caution">
    <text evidence="3">The sequence shown here is derived from an EMBL/GenBank/DDBJ whole genome shotgun (WGS) entry which is preliminary data.</text>
</comment>
<evidence type="ECO:0000256" key="1">
    <source>
        <dbReference type="SAM" id="MobiDB-lite"/>
    </source>
</evidence>
<feature type="domain" description="C2 NT-type" evidence="2">
    <location>
        <begin position="12"/>
        <end position="160"/>
    </location>
</feature>
<organism evidence="3 4">
    <name type="scientific">Aureobasidium uvarum</name>
    <dbReference type="NCBI Taxonomy" id="2773716"/>
    <lineage>
        <taxon>Eukaryota</taxon>
        <taxon>Fungi</taxon>
        <taxon>Dikarya</taxon>
        <taxon>Ascomycota</taxon>
        <taxon>Pezizomycotina</taxon>
        <taxon>Dothideomycetes</taxon>
        <taxon>Dothideomycetidae</taxon>
        <taxon>Dothideales</taxon>
        <taxon>Saccotheciaceae</taxon>
        <taxon>Aureobasidium</taxon>
    </lineage>
</organism>
<feature type="compositionally biased region" description="Polar residues" evidence="1">
    <location>
        <begin position="275"/>
        <end position="284"/>
    </location>
</feature>
<gene>
    <name evidence="3" type="ORF">AWRI4620_LOCUS3088</name>
</gene>
<reference evidence="3" key="1">
    <citation type="submission" date="2020-06" db="EMBL/GenBank/DDBJ databases">
        <authorList>
            <person name="Onetto C."/>
        </authorList>
    </citation>
    <scope>NUCLEOTIDE SEQUENCE</scope>
</reference>
<dbReference type="InterPro" id="IPR039931">
    <property type="entry name" value="EEIG1/2-like"/>
</dbReference>
<dbReference type="AlphaFoldDB" id="A0A9N8KIX8"/>
<dbReference type="OrthoDB" id="3365224at2759"/>
<dbReference type="Proteomes" id="UP000745764">
    <property type="component" value="Unassembled WGS sequence"/>
</dbReference>
<proteinExistence type="predicted"/>
<evidence type="ECO:0000259" key="2">
    <source>
        <dbReference type="PROSITE" id="PS51840"/>
    </source>
</evidence>
<feature type="region of interest" description="Disordered" evidence="1">
    <location>
        <begin position="219"/>
        <end position="296"/>
    </location>
</feature>